<feature type="transmembrane region" description="Helical" evidence="6">
    <location>
        <begin position="39"/>
        <end position="59"/>
    </location>
</feature>
<dbReference type="InterPro" id="IPR001123">
    <property type="entry name" value="LeuE-type"/>
</dbReference>
<proteinExistence type="predicted"/>
<keyword evidence="2" id="KW-1003">Cell membrane</keyword>
<dbReference type="OrthoDB" id="7874789at2"/>
<dbReference type="GO" id="GO:0015171">
    <property type="term" value="F:amino acid transmembrane transporter activity"/>
    <property type="evidence" value="ECO:0007669"/>
    <property type="project" value="TreeGrafter"/>
</dbReference>
<dbReference type="RefSeq" id="WP_157332489.1">
    <property type="nucleotide sequence ID" value="NZ_RHLK01000001.1"/>
</dbReference>
<evidence type="ECO:0000256" key="4">
    <source>
        <dbReference type="ARBA" id="ARBA00022989"/>
    </source>
</evidence>
<organism evidence="7 8">
    <name type="scientific">Paenibacillus lutrae</name>
    <dbReference type="NCBI Taxonomy" id="2078573"/>
    <lineage>
        <taxon>Bacteria</taxon>
        <taxon>Bacillati</taxon>
        <taxon>Bacillota</taxon>
        <taxon>Bacilli</taxon>
        <taxon>Bacillales</taxon>
        <taxon>Paenibacillaceae</taxon>
        <taxon>Paenibacillus</taxon>
    </lineage>
</organism>
<dbReference type="Proteomes" id="UP000490800">
    <property type="component" value="Unassembled WGS sequence"/>
</dbReference>
<feature type="transmembrane region" description="Helical" evidence="6">
    <location>
        <begin position="71"/>
        <end position="91"/>
    </location>
</feature>
<evidence type="ECO:0000256" key="5">
    <source>
        <dbReference type="ARBA" id="ARBA00023136"/>
    </source>
</evidence>
<keyword evidence="5 6" id="KW-0472">Membrane</keyword>
<gene>
    <name evidence="7" type="ORF">EDM21_02220</name>
</gene>
<sequence>MNHFMTYFLLGISLAAPIGSINAAQLERGARLGFTHAWLIGLGAMCADLIYMLLIYFGLAHFLTTPFLKTFLWFFGSFVLLYTGIESLQSMKAINGNHSRAHPTQSSSFRTGFLMSLMNPLSILFWLGIYGPILADSIQHAGARSILLNSAGIFTGILLWDIFMAGFASSIHRFGSPKLLPVISAVSGLSLIGFGLYFGYQAICQLAM</sequence>
<dbReference type="EMBL" id="RHLK01000001">
    <property type="protein sequence ID" value="MVO98363.1"/>
    <property type="molecule type" value="Genomic_DNA"/>
</dbReference>
<dbReference type="PANTHER" id="PTHR30086:SF6">
    <property type="entry name" value="AMINO ACID EFFLUX PROTEIN YCGF-RELATED"/>
    <property type="match status" value="1"/>
</dbReference>
<feature type="transmembrane region" description="Helical" evidence="6">
    <location>
        <begin position="146"/>
        <end position="167"/>
    </location>
</feature>
<name>A0A7X3FER8_9BACL</name>
<evidence type="ECO:0000313" key="8">
    <source>
        <dbReference type="Proteomes" id="UP000490800"/>
    </source>
</evidence>
<dbReference type="AlphaFoldDB" id="A0A7X3FER8"/>
<dbReference type="PANTHER" id="PTHR30086">
    <property type="entry name" value="ARGININE EXPORTER PROTEIN ARGO"/>
    <property type="match status" value="1"/>
</dbReference>
<keyword evidence="3 6" id="KW-0812">Transmembrane</keyword>
<accession>A0A7X3FER8</accession>
<evidence type="ECO:0000256" key="6">
    <source>
        <dbReference type="SAM" id="Phobius"/>
    </source>
</evidence>
<keyword evidence="8" id="KW-1185">Reference proteome</keyword>
<comment type="subcellular location">
    <subcellularLocation>
        <location evidence="1">Cell membrane</location>
        <topology evidence="1">Multi-pass membrane protein</topology>
    </subcellularLocation>
</comment>
<evidence type="ECO:0000256" key="2">
    <source>
        <dbReference type="ARBA" id="ARBA00022475"/>
    </source>
</evidence>
<feature type="transmembrane region" description="Helical" evidence="6">
    <location>
        <begin position="111"/>
        <end position="134"/>
    </location>
</feature>
<dbReference type="GO" id="GO:0005886">
    <property type="term" value="C:plasma membrane"/>
    <property type="evidence" value="ECO:0007669"/>
    <property type="project" value="UniProtKB-SubCell"/>
</dbReference>
<reference evidence="7 8" key="1">
    <citation type="journal article" date="2019" name="Microorganisms">
        <title>Paenibacillus lutrae sp. nov., A Chitinolytic Species Isolated from A River Otter in Castril Natural Park, Granada, Spain.</title>
        <authorList>
            <person name="Rodriguez M."/>
            <person name="Reina J.C."/>
            <person name="Bejar V."/>
            <person name="Llamas I."/>
        </authorList>
    </citation>
    <scope>NUCLEOTIDE SEQUENCE [LARGE SCALE GENOMIC DNA]</scope>
    <source>
        <strain evidence="7 8">N10</strain>
    </source>
</reference>
<feature type="transmembrane region" description="Helical" evidence="6">
    <location>
        <begin position="179"/>
        <end position="200"/>
    </location>
</feature>
<evidence type="ECO:0000256" key="1">
    <source>
        <dbReference type="ARBA" id="ARBA00004651"/>
    </source>
</evidence>
<dbReference type="Pfam" id="PF01810">
    <property type="entry name" value="LysE"/>
    <property type="match status" value="1"/>
</dbReference>
<evidence type="ECO:0000256" key="3">
    <source>
        <dbReference type="ARBA" id="ARBA00022692"/>
    </source>
</evidence>
<keyword evidence="4 6" id="KW-1133">Transmembrane helix</keyword>
<protein>
    <submittedName>
        <fullName evidence="7">Amino acid transporter</fullName>
    </submittedName>
</protein>
<comment type="caution">
    <text evidence="7">The sequence shown here is derived from an EMBL/GenBank/DDBJ whole genome shotgun (WGS) entry which is preliminary data.</text>
</comment>
<evidence type="ECO:0000313" key="7">
    <source>
        <dbReference type="EMBL" id="MVO98363.1"/>
    </source>
</evidence>